<sequence>MADTAFNANPPLRWSTTWGLTAGVCAVGSEALLLSPVLADIGRDFALRPAQTGFAVTIYGIALAAVAPFAGLISDRLSRKRALRLGLIIFSCAGFVAAFASSFEILLVARALCAVGAALFLPSSYAYVGDEVPFDRRAQVMGRVMFGWSISMVLGVPLGGLLSEIVGWRGALAALALLGLLVLAMLWRLPSRHRPNTEPGALKRLAGNLWRLICQGKILLLLTVNFLNMFSFYGVYTYLGTDLRGALQTGGGGAALYAGFYGLGFGISSINGRLADRLGKPRTLIIALLCLAVVLSSLPVAAHGAITLAIAMCIWGIFQGGVMVSLPSIVTEQSAELRGSVTALLSCTTYIGVTVGSSAMGLVFEGAGYQFVGLFCGAASLLAALLFVMRRRIADL</sequence>
<feature type="transmembrane region" description="Helical" evidence="6">
    <location>
        <begin position="109"/>
        <end position="128"/>
    </location>
</feature>
<feature type="transmembrane region" description="Helical" evidence="6">
    <location>
        <begin position="53"/>
        <end position="73"/>
    </location>
</feature>
<feature type="transmembrane region" description="Helical" evidence="6">
    <location>
        <begin position="308"/>
        <end position="329"/>
    </location>
</feature>
<dbReference type="EMBL" id="JAXCLW010000003">
    <property type="protein sequence ID" value="MDY0883831.1"/>
    <property type="molecule type" value="Genomic_DNA"/>
</dbReference>
<dbReference type="RefSeq" id="WP_320508897.1">
    <property type="nucleotide sequence ID" value="NZ_JAXCLW010000003.1"/>
</dbReference>
<dbReference type="PANTHER" id="PTHR43124:SF3">
    <property type="entry name" value="CHLORAMPHENICOL EFFLUX PUMP RV0191"/>
    <property type="match status" value="1"/>
</dbReference>
<proteinExistence type="predicted"/>
<dbReference type="PROSITE" id="PS50850">
    <property type="entry name" value="MFS"/>
    <property type="match status" value="1"/>
</dbReference>
<feature type="transmembrane region" description="Helical" evidence="6">
    <location>
        <begin position="251"/>
        <end position="271"/>
    </location>
</feature>
<keyword evidence="3 6" id="KW-0812">Transmembrane</keyword>
<organism evidence="8 9">
    <name type="scientific">Dongia soli</name>
    <dbReference type="NCBI Taxonomy" id="600628"/>
    <lineage>
        <taxon>Bacteria</taxon>
        <taxon>Pseudomonadati</taxon>
        <taxon>Pseudomonadota</taxon>
        <taxon>Alphaproteobacteria</taxon>
        <taxon>Rhodospirillales</taxon>
        <taxon>Dongiaceae</taxon>
        <taxon>Dongia</taxon>
    </lineage>
</organism>
<evidence type="ECO:0000256" key="4">
    <source>
        <dbReference type="ARBA" id="ARBA00022989"/>
    </source>
</evidence>
<protein>
    <submittedName>
        <fullName evidence="8">MFS transporter</fullName>
    </submittedName>
</protein>
<dbReference type="InterPro" id="IPR001958">
    <property type="entry name" value="Tet-R_TetA/multi-R_MdtG-like"/>
</dbReference>
<dbReference type="PANTHER" id="PTHR43124">
    <property type="entry name" value="PURINE EFFLUX PUMP PBUE"/>
    <property type="match status" value="1"/>
</dbReference>
<evidence type="ECO:0000259" key="7">
    <source>
        <dbReference type="PROSITE" id="PS50850"/>
    </source>
</evidence>
<evidence type="ECO:0000256" key="2">
    <source>
        <dbReference type="ARBA" id="ARBA00022475"/>
    </source>
</evidence>
<evidence type="ECO:0000256" key="3">
    <source>
        <dbReference type="ARBA" id="ARBA00022692"/>
    </source>
</evidence>
<dbReference type="InterPro" id="IPR050189">
    <property type="entry name" value="MFS_Efflux_Transporters"/>
</dbReference>
<dbReference type="InterPro" id="IPR020846">
    <property type="entry name" value="MFS_dom"/>
</dbReference>
<keyword evidence="5 6" id="KW-0472">Membrane</keyword>
<reference evidence="8 9" key="1">
    <citation type="journal article" date="2016" name="Antonie Van Leeuwenhoek">
        <title>Dongia soli sp. nov., isolated from soil from Dokdo, Korea.</title>
        <authorList>
            <person name="Kim D.U."/>
            <person name="Lee H."/>
            <person name="Kim H."/>
            <person name="Kim S.G."/>
            <person name="Ka J.O."/>
        </authorList>
    </citation>
    <scope>NUCLEOTIDE SEQUENCE [LARGE SCALE GENOMIC DNA]</scope>
    <source>
        <strain evidence="8 9">D78</strain>
    </source>
</reference>
<dbReference type="Proteomes" id="UP001279642">
    <property type="component" value="Unassembled WGS sequence"/>
</dbReference>
<feature type="transmembrane region" description="Helical" evidence="6">
    <location>
        <begin position="283"/>
        <end position="302"/>
    </location>
</feature>
<dbReference type="PRINTS" id="PR01035">
    <property type="entry name" value="TCRTETA"/>
</dbReference>
<feature type="transmembrane region" description="Helical" evidence="6">
    <location>
        <begin position="140"/>
        <end position="162"/>
    </location>
</feature>
<keyword evidence="4 6" id="KW-1133">Transmembrane helix</keyword>
<comment type="subcellular location">
    <subcellularLocation>
        <location evidence="1">Cell membrane</location>
        <topology evidence="1">Multi-pass membrane protein</topology>
    </subcellularLocation>
</comment>
<keyword evidence="9" id="KW-1185">Reference proteome</keyword>
<gene>
    <name evidence="8" type="ORF">SMD27_13340</name>
</gene>
<feature type="transmembrane region" description="Helical" evidence="6">
    <location>
        <begin position="341"/>
        <end position="363"/>
    </location>
</feature>
<keyword evidence="2" id="KW-1003">Cell membrane</keyword>
<dbReference type="Gene3D" id="1.20.1250.20">
    <property type="entry name" value="MFS general substrate transporter like domains"/>
    <property type="match status" value="1"/>
</dbReference>
<feature type="transmembrane region" description="Helical" evidence="6">
    <location>
        <begin position="218"/>
        <end position="239"/>
    </location>
</feature>
<feature type="domain" description="Major facilitator superfamily (MFS) profile" evidence="7">
    <location>
        <begin position="16"/>
        <end position="395"/>
    </location>
</feature>
<dbReference type="InterPro" id="IPR036259">
    <property type="entry name" value="MFS_trans_sf"/>
</dbReference>
<feature type="transmembrane region" description="Helical" evidence="6">
    <location>
        <begin position="85"/>
        <end position="103"/>
    </location>
</feature>
<evidence type="ECO:0000313" key="8">
    <source>
        <dbReference type="EMBL" id="MDY0883831.1"/>
    </source>
</evidence>
<dbReference type="InterPro" id="IPR011701">
    <property type="entry name" value="MFS"/>
</dbReference>
<feature type="transmembrane region" description="Helical" evidence="6">
    <location>
        <begin position="369"/>
        <end position="389"/>
    </location>
</feature>
<accession>A0ABU5EBV8</accession>
<comment type="caution">
    <text evidence="8">The sequence shown here is derived from an EMBL/GenBank/DDBJ whole genome shotgun (WGS) entry which is preliminary data.</text>
</comment>
<feature type="transmembrane region" description="Helical" evidence="6">
    <location>
        <begin position="168"/>
        <end position="187"/>
    </location>
</feature>
<evidence type="ECO:0000256" key="5">
    <source>
        <dbReference type="ARBA" id="ARBA00023136"/>
    </source>
</evidence>
<evidence type="ECO:0000256" key="6">
    <source>
        <dbReference type="SAM" id="Phobius"/>
    </source>
</evidence>
<dbReference type="Pfam" id="PF07690">
    <property type="entry name" value="MFS_1"/>
    <property type="match status" value="1"/>
</dbReference>
<dbReference type="SUPFAM" id="SSF103473">
    <property type="entry name" value="MFS general substrate transporter"/>
    <property type="match status" value="1"/>
</dbReference>
<evidence type="ECO:0000256" key="1">
    <source>
        <dbReference type="ARBA" id="ARBA00004651"/>
    </source>
</evidence>
<evidence type="ECO:0000313" key="9">
    <source>
        <dbReference type="Proteomes" id="UP001279642"/>
    </source>
</evidence>
<dbReference type="CDD" id="cd17324">
    <property type="entry name" value="MFS_NepI_like"/>
    <property type="match status" value="1"/>
</dbReference>
<name>A0ABU5EBV8_9PROT</name>